<sequence length="131" mass="13726">MPATNNKQMSILLILGLILLGIAAGYFSGLVGIGGGIIIVPALVLLFGFTQYAAQGTTLALLVPPIGILAVWKYYQSGYVNVKTAAIICVGFVIGSYLGSNTAVSIPQETLRKIFAILLVALGIRMFIGHS</sequence>
<keyword evidence="2 5" id="KW-0812">Transmembrane</keyword>
<keyword evidence="7" id="KW-1185">Reference proteome</keyword>
<feature type="transmembrane region" description="Helical" evidence="5">
    <location>
        <begin position="110"/>
        <end position="128"/>
    </location>
</feature>
<evidence type="ECO:0000313" key="7">
    <source>
        <dbReference type="Proteomes" id="UP000294830"/>
    </source>
</evidence>
<dbReference type="Pfam" id="PF01925">
    <property type="entry name" value="TauE"/>
    <property type="match status" value="1"/>
</dbReference>
<dbReference type="PANTHER" id="PTHR43701">
    <property type="entry name" value="MEMBRANE TRANSPORTER PROTEIN MJ0441-RELATED"/>
    <property type="match status" value="1"/>
</dbReference>
<feature type="transmembrane region" description="Helical" evidence="5">
    <location>
        <begin position="12"/>
        <end position="40"/>
    </location>
</feature>
<comment type="subcellular location">
    <subcellularLocation>
        <location evidence="5">Cell membrane</location>
        <topology evidence="5">Multi-pass membrane protein</topology>
    </subcellularLocation>
    <subcellularLocation>
        <location evidence="1">Membrane</location>
        <topology evidence="1">Multi-pass membrane protein</topology>
    </subcellularLocation>
</comment>
<organism evidence="6 7">
    <name type="scientific">Acetobacteroides hydrogenigenes</name>
    <dbReference type="NCBI Taxonomy" id="979970"/>
    <lineage>
        <taxon>Bacteria</taxon>
        <taxon>Pseudomonadati</taxon>
        <taxon>Bacteroidota</taxon>
        <taxon>Bacteroidia</taxon>
        <taxon>Bacteroidales</taxon>
        <taxon>Rikenellaceae</taxon>
        <taxon>Acetobacteroides</taxon>
    </lineage>
</organism>
<dbReference type="GO" id="GO:0005886">
    <property type="term" value="C:plasma membrane"/>
    <property type="evidence" value="ECO:0007669"/>
    <property type="project" value="UniProtKB-SubCell"/>
</dbReference>
<evidence type="ECO:0000256" key="3">
    <source>
        <dbReference type="ARBA" id="ARBA00022989"/>
    </source>
</evidence>
<evidence type="ECO:0000256" key="5">
    <source>
        <dbReference type="RuleBase" id="RU363041"/>
    </source>
</evidence>
<dbReference type="InterPro" id="IPR051598">
    <property type="entry name" value="TSUP/Inactive_protease-like"/>
</dbReference>
<dbReference type="EMBL" id="SLWB01000008">
    <property type="protein sequence ID" value="TCN66738.1"/>
    <property type="molecule type" value="Genomic_DNA"/>
</dbReference>
<gene>
    <name evidence="6" type="ORF">CLV25_10877</name>
</gene>
<feature type="transmembrane region" description="Helical" evidence="5">
    <location>
        <begin position="52"/>
        <end position="72"/>
    </location>
</feature>
<evidence type="ECO:0000313" key="6">
    <source>
        <dbReference type="EMBL" id="TCN66738.1"/>
    </source>
</evidence>
<accession>A0A4R2ED20</accession>
<comment type="similarity">
    <text evidence="5">Belongs to the 4-toluene sulfonate uptake permease (TSUP) (TC 2.A.102) family.</text>
</comment>
<keyword evidence="4 5" id="KW-0472">Membrane</keyword>
<dbReference type="InterPro" id="IPR002781">
    <property type="entry name" value="TM_pro_TauE-like"/>
</dbReference>
<evidence type="ECO:0000256" key="2">
    <source>
        <dbReference type="ARBA" id="ARBA00022692"/>
    </source>
</evidence>
<feature type="transmembrane region" description="Helical" evidence="5">
    <location>
        <begin position="79"/>
        <end position="98"/>
    </location>
</feature>
<keyword evidence="3 5" id="KW-1133">Transmembrane helix</keyword>
<dbReference type="OrthoDB" id="595460at2"/>
<reference evidence="6 7" key="1">
    <citation type="submission" date="2019-03" db="EMBL/GenBank/DDBJ databases">
        <title>Genomic Encyclopedia of Archaeal and Bacterial Type Strains, Phase II (KMG-II): from individual species to whole genera.</title>
        <authorList>
            <person name="Goeker M."/>
        </authorList>
    </citation>
    <scope>NUCLEOTIDE SEQUENCE [LARGE SCALE GENOMIC DNA]</scope>
    <source>
        <strain evidence="6 7">RL-C</strain>
    </source>
</reference>
<dbReference type="PANTHER" id="PTHR43701:SF2">
    <property type="entry name" value="MEMBRANE TRANSPORTER PROTEIN YJNA-RELATED"/>
    <property type="match status" value="1"/>
</dbReference>
<dbReference type="AlphaFoldDB" id="A0A4R2ED20"/>
<dbReference type="Proteomes" id="UP000294830">
    <property type="component" value="Unassembled WGS sequence"/>
</dbReference>
<dbReference type="NCBIfam" id="TIGR01167">
    <property type="entry name" value="LPXTG_anchor"/>
    <property type="match status" value="1"/>
</dbReference>
<keyword evidence="5" id="KW-1003">Cell membrane</keyword>
<protein>
    <recommendedName>
        <fullName evidence="5">Probable membrane transporter protein</fullName>
    </recommendedName>
</protein>
<name>A0A4R2ED20_9BACT</name>
<evidence type="ECO:0000256" key="1">
    <source>
        <dbReference type="ARBA" id="ARBA00004141"/>
    </source>
</evidence>
<comment type="caution">
    <text evidence="6">The sequence shown here is derived from an EMBL/GenBank/DDBJ whole genome shotgun (WGS) entry which is preliminary data.</text>
</comment>
<evidence type="ECO:0000256" key="4">
    <source>
        <dbReference type="ARBA" id="ARBA00023136"/>
    </source>
</evidence>
<proteinExistence type="inferred from homology"/>